<evidence type="ECO:0000313" key="1">
    <source>
        <dbReference type="EMBL" id="NVO86414.1"/>
    </source>
</evidence>
<reference evidence="1 2" key="1">
    <citation type="submission" date="2020-05" db="EMBL/GenBank/DDBJ databases">
        <title>Hymenobacter terrestris sp. nov. and Hymenobacter lapidiphilus sp. nov., isolated from regoliths in Antarctica.</title>
        <authorList>
            <person name="Sedlacek I."/>
            <person name="Pantucek R."/>
            <person name="Zeman M."/>
            <person name="Holochova P."/>
            <person name="Kralova S."/>
            <person name="Stankova E."/>
            <person name="Sedo O."/>
            <person name="Micenkova L."/>
            <person name="Svec P."/>
            <person name="Gupta V."/>
            <person name="Sood U."/>
            <person name="Korpole U.S."/>
            <person name="Lal R."/>
        </authorList>
    </citation>
    <scope>NUCLEOTIDE SEQUENCE [LARGE SCALE GENOMIC DNA]</scope>
    <source>
        <strain evidence="1 2">P5252</strain>
    </source>
</reference>
<protein>
    <recommendedName>
        <fullName evidence="3">UDP-N-acetylglucosamine kinase</fullName>
    </recommendedName>
</protein>
<dbReference type="PANTHER" id="PTHR39206:SF1">
    <property type="entry name" value="SLL8004 PROTEIN"/>
    <property type="match status" value="1"/>
</dbReference>
<dbReference type="Gene3D" id="3.40.50.300">
    <property type="entry name" value="P-loop containing nucleotide triphosphate hydrolases"/>
    <property type="match status" value="1"/>
</dbReference>
<accession>A0ABX2Q9N7</accession>
<name>A0ABX2Q9N7_9BACT</name>
<organism evidence="1 2">
    <name type="scientific">Hymenobacter terrestris</name>
    <dbReference type="NCBI Taxonomy" id="2748310"/>
    <lineage>
        <taxon>Bacteria</taxon>
        <taxon>Pseudomonadati</taxon>
        <taxon>Bacteroidota</taxon>
        <taxon>Cytophagia</taxon>
        <taxon>Cytophagales</taxon>
        <taxon>Hymenobacteraceae</taxon>
        <taxon>Hymenobacter</taxon>
    </lineage>
</organism>
<proteinExistence type="predicted"/>
<comment type="caution">
    <text evidence="1">The sequence shown here is derived from an EMBL/GenBank/DDBJ whole genome shotgun (WGS) entry which is preliminary data.</text>
</comment>
<evidence type="ECO:0008006" key="3">
    <source>
        <dbReference type="Google" id="ProtNLM"/>
    </source>
</evidence>
<dbReference type="Proteomes" id="UP000626554">
    <property type="component" value="Unassembled WGS sequence"/>
</dbReference>
<dbReference type="EMBL" id="JABKAV010000073">
    <property type="protein sequence ID" value="NVO86414.1"/>
    <property type="molecule type" value="Genomic_DNA"/>
</dbReference>
<dbReference type="RefSeq" id="WP_176901145.1">
    <property type="nucleotide sequence ID" value="NZ_JABKAV010000073.1"/>
</dbReference>
<dbReference type="PANTHER" id="PTHR39206">
    <property type="entry name" value="SLL8004 PROTEIN"/>
    <property type="match status" value="1"/>
</dbReference>
<evidence type="ECO:0000313" key="2">
    <source>
        <dbReference type="Proteomes" id="UP000626554"/>
    </source>
</evidence>
<keyword evidence="2" id="KW-1185">Reference proteome</keyword>
<dbReference type="InterPro" id="IPR027417">
    <property type="entry name" value="P-loop_NTPase"/>
</dbReference>
<dbReference type="SUPFAM" id="SSF52540">
    <property type="entry name" value="P-loop containing nucleoside triphosphate hydrolases"/>
    <property type="match status" value="1"/>
</dbReference>
<sequence length="196" mass="21825">MRADVPTVYVLAGPNGAGKTSLYWYEASGVPRLNGDALYQQGYDQHAIEAALRQQQETLVAERSSFVIETNAANERDYALFAALRSAGYRLELRYIGLESVNLCYDRVAQRVLEGGHDVPSALVQHRYDSSLSLLKRLYSAFDRLQLYDNSSTAFRLIADFAPDELPVAVGTPPGWAALVLAHITRRVTLYQRLGK</sequence>
<gene>
    <name evidence="1" type="ORF">HW556_16120</name>
</gene>